<dbReference type="PANTHER" id="PTHR11581">
    <property type="entry name" value="30S/40S RIBOSOMAL PROTEIN S4"/>
    <property type="match status" value="1"/>
</dbReference>
<dbReference type="KEGG" id="mol:YLM1_0450"/>
<dbReference type="InterPro" id="IPR038237">
    <property type="entry name" value="Ribosomal_eS4_central_sf"/>
</dbReference>
<dbReference type="OrthoDB" id="372073at2157"/>
<evidence type="ECO:0000259" key="9">
    <source>
        <dbReference type="SMART" id="SM00739"/>
    </source>
</evidence>
<name>A0A126QYY0_METOL</name>
<dbReference type="AlphaFoldDB" id="A0A126QYY0"/>
<dbReference type="EMBL" id="CP014265">
    <property type="protein sequence ID" value="AMK15007.1"/>
    <property type="molecule type" value="Genomic_DNA"/>
</dbReference>
<reference evidence="12" key="2">
    <citation type="submission" date="2016-02" db="EMBL/GenBank/DDBJ databases">
        <title>The draft genome sequence of the rumen methanogen Methanobrevibacter olleyae YLM1.</title>
        <authorList>
            <consortium name="New Zealand Agricultural Greenhouse Gas Research Centre/Pastoral Greenhouse Gas Research Consortium"/>
            <person name="Kelly W.J."/>
            <person name="Li D."/>
            <person name="Lambie S.C."/>
            <person name="Attwood G.T."/>
            <person name="Altermann E."/>
            <person name="Leahy S.C."/>
        </authorList>
    </citation>
    <scope>NUCLEOTIDE SEQUENCE [LARGE SCALE GENOMIC DNA]</scope>
    <source>
        <strain evidence="12">YLM1</strain>
    </source>
</reference>
<dbReference type="FunFam" id="3.10.290.10:FF:000002">
    <property type="entry name" value="40S ribosomal protein S4"/>
    <property type="match status" value="1"/>
</dbReference>
<proteinExistence type="inferred from homology"/>
<dbReference type="HAMAP" id="MF_00485">
    <property type="entry name" value="Ribosomal_eS4"/>
    <property type="match status" value="1"/>
</dbReference>
<feature type="domain" description="KOW" evidence="9">
    <location>
        <begin position="175"/>
        <end position="202"/>
    </location>
</feature>
<dbReference type="InterPro" id="IPR002942">
    <property type="entry name" value="S4_RNA-bd"/>
</dbReference>
<dbReference type="Pfam" id="PF08071">
    <property type="entry name" value="RS4NT"/>
    <property type="match status" value="1"/>
</dbReference>
<dbReference type="InterPro" id="IPR005824">
    <property type="entry name" value="KOW"/>
</dbReference>
<dbReference type="Gene3D" id="2.40.50.740">
    <property type="match status" value="1"/>
</dbReference>
<dbReference type="PROSITE" id="PS50889">
    <property type="entry name" value="S4"/>
    <property type="match status" value="1"/>
</dbReference>
<keyword evidence="2" id="KW-0699">rRNA-binding</keyword>
<dbReference type="InterPro" id="IPR013845">
    <property type="entry name" value="Ribosomal_eS4_central_region"/>
</dbReference>
<evidence type="ECO:0000256" key="5">
    <source>
        <dbReference type="ARBA" id="ARBA00023274"/>
    </source>
</evidence>
<dbReference type="Proteomes" id="UP000183442">
    <property type="component" value="Unassembled WGS sequence"/>
</dbReference>
<organism evidence="10 12">
    <name type="scientific">Methanobrevibacter olleyae</name>
    <dbReference type="NCBI Taxonomy" id="294671"/>
    <lineage>
        <taxon>Archaea</taxon>
        <taxon>Methanobacteriati</taxon>
        <taxon>Methanobacteriota</taxon>
        <taxon>Methanomada group</taxon>
        <taxon>Methanobacteria</taxon>
        <taxon>Methanobacteriales</taxon>
        <taxon>Methanobacteriaceae</taxon>
        <taxon>Methanobrevibacter</taxon>
    </lineage>
</organism>
<dbReference type="InterPro" id="IPR041982">
    <property type="entry name" value="Ribosomal_eS4_KOW"/>
</dbReference>
<evidence type="ECO:0000313" key="11">
    <source>
        <dbReference type="EMBL" id="SFL62412.1"/>
    </source>
</evidence>
<dbReference type="Pfam" id="PF00467">
    <property type="entry name" value="KOW"/>
    <property type="match status" value="1"/>
</dbReference>
<evidence type="ECO:0000256" key="2">
    <source>
        <dbReference type="ARBA" id="ARBA00022730"/>
    </source>
</evidence>
<dbReference type="CDD" id="cd06087">
    <property type="entry name" value="KOW_RPS4"/>
    <property type="match status" value="1"/>
</dbReference>
<dbReference type="InterPro" id="IPR000876">
    <property type="entry name" value="Ribosomal_eS4"/>
</dbReference>
<dbReference type="Pfam" id="PF01479">
    <property type="entry name" value="S4"/>
    <property type="match status" value="1"/>
</dbReference>
<evidence type="ECO:0000256" key="6">
    <source>
        <dbReference type="ARBA" id="ARBA00035272"/>
    </source>
</evidence>
<evidence type="ECO:0000256" key="7">
    <source>
        <dbReference type="HAMAP-Rule" id="MF_00485"/>
    </source>
</evidence>
<dbReference type="STRING" id="294671.YLM1_0450"/>
<evidence type="ECO:0000256" key="1">
    <source>
        <dbReference type="ARBA" id="ARBA00007500"/>
    </source>
</evidence>
<gene>
    <name evidence="7" type="primary">rps4e</name>
    <name evidence="11" type="ORF">SAMN02910297_01356</name>
    <name evidence="10" type="ORF">YLM1_0450</name>
</gene>
<sequence length="244" mass="27158">MAKMGSRKHLKRYKAPKSWPIHPKEDTWTVKPAPGSHAIKDSLPLLVIIRDILGLADNSREAKRIINTGNVLIDGKAKKDYKFPVGFMDILSIPKTEENYRILLDTKGRLTLHPITAEDATYKLAKIANKSTIKGGKTQLNLHDGRNVLVDEDLYAGQDVVCISVPEQEIKENFKFEEGVAVLVTGGKHTGELGKIKEIFVDESSKPNTVIIEKANNDTFLTLKEYAFVVGNDEPAIDLLEVNQ</sequence>
<dbReference type="SMART" id="SM00363">
    <property type="entry name" value="S4"/>
    <property type="match status" value="1"/>
</dbReference>
<dbReference type="Gene3D" id="3.10.290.10">
    <property type="entry name" value="RNA-binding S4 domain"/>
    <property type="match status" value="1"/>
</dbReference>
<dbReference type="CDD" id="cd00165">
    <property type="entry name" value="S4"/>
    <property type="match status" value="1"/>
</dbReference>
<evidence type="ECO:0000313" key="13">
    <source>
        <dbReference type="Proteomes" id="UP000183442"/>
    </source>
</evidence>
<evidence type="ECO:0000256" key="4">
    <source>
        <dbReference type="ARBA" id="ARBA00022980"/>
    </source>
</evidence>
<dbReference type="PIRSF" id="PIRSF002116">
    <property type="entry name" value="Ribosomal_S4"/>
    <property type="match status" value="1"/>
</dbReference>
<keyword evidence="4 7" id="KW-0689">Ribosomal protein</keyword>
<evidence type="ECO:0000313" key="10">
    <source>
        <dbReference type="EMBL" id="AMK15007.1"/>
    </source>
</evidence>
<dbReference type="PANTHER" id="PTHR11581:SF0">
    <property type="entry name" value="SMALL RIBOSOMAL SUBUNIT PROTEIN ES4"/>
    <property type="match status" value="1"/>
</dbReference>
<dbReference type="RefSeq" id="WP_067145893.1">
    <property type="nucleotide sequence ID" value="NZ_CP014265.1"/>
</dbReference>
<keyword evidence="5 7" id="KW-0687">Ribonucleoprotein</keyword>
<protein>
    <recommendedName>
        <fullName evidence="6 7">Small ribosomal subunit protein eS4</fullName>
    </recommendedName>
</protein>
<reference evidence="11" key="4">
    <citation type="submission" date="2016-10" db="EMBL/GenBank/DDBJ databases">
        <authorList>
            <person name="de Groot N.N."/>
        </authorList>
    </citation>
    <scope>NUCLEOTIDE SEQUENCE [LARGE SCALE GENOMIC DNA]</scope>
    <source>
        <strain evidence="11">DSM 16632</strain>
    </source>
</reference>
<evidence type="ECO:0000313" key="12">
    <source>
        <dbReference type="Proteomes" id="UP000066376"/>
    </source>
</evidence>
<evidence type="ECO:0000259" key="8">
    <source>
        <dbReference type="SMART" id="SM00363"/>
    </source>
</evidence>
<dbReference type="InterPro" id="IPR036986">
    <property type="entry name" value="S4_RNA-bd_sf"/>
</dbReference>
<reference evidence="10 12" key="1">
    <citation type="journal article" date="2016" name="Genome Announc.">
        <title>Draft Genome Sequence of the Rumen Methanogen Methanobrevibacter olleyae YLM1.</title>
        <authorList>
            <person name="Kelly W.J."/>
            <person name="Li D."/>
            <person name="Lambie S.C."/>
            <person name="Cox F."/>
            <person name="Attwood G.T."/>
            <person name="Altermann E."/>
            <person name="Leahy S.C."/>
        </authorList>
    </citation>
    <scope>NUCLEOTIDE SEQUENCE [LARGE SCALE GENOMIC DNA]</scope>
    <source>
        <strain evidence="10 12">YLM1</strain>
    </source>
</reference>
<dbReference type="SMART" id="SM00739">
    <property type="entry name" value="KOW"/>
    <property type="match status" value="1"/>
</dbReference>
<dbReference type="GO" id="GO:0003735">
    <property type="term" value="F:structural constituent of ribosome"/>
    <property type="evidence" value="ECO:0007669"/>
    <property type="project" value="InterPro"/>
</dbReference>
<dbReference type="InterPro" id="IPR013843">
    <property type="entry name" value="Ribosomal_eS4_N"/>
</dbReference>
<dbReference type="GO" id="GO:0019843">
    <property type="term" value="F:rRNA binding"/>
    <property type="evidence" value="ECO:0007669"/>
    <property type="project" value="UniProtKB-KW"/>
</dbReference>
<feature type="domain" description="RNA-binding S4" evidence="8">
    <location>
        <begin position="44"/>
        <end position="107"/>
    </location>
</feature>
<dbReference type="PATRIC" id="fig|294671.3.peg.466"/>
<dbReference type="EMBL" id="FOTL01000023">
    <property type="protein sequence ID" value="SFL62412.1"/>
    <property type="molecule type" value="Genomic_DNA"/>
</dbReference>
<dbReference type="Pfam" id="PF00900">
    <property type="entry name" value="Ribosomal_S4e"/>
    <property type="match status" value="1"/>
</dbReference>
<dbReference type="Proteomes" id="UP000066376">
    <property type="component" value="Chromosome"/>
</dbReference>
<evidence type="ECO:0000256" key="3">
    <source>
        <dbReference type="ARBA" id="ARBA00022884"/>
    </source>
</evidence>
<dbReference type="GeneID" id="28488749"/>
<reference evidence="13" key="3">
    <citation type="submission" date="2016-10" db="EMBL/GenBank/DDBJ databases">
        <authorList>
            <person name="Varghese N."/>
        </authorList>
    </citation>
    <scope>NUCLEOTIDE SEQUENCE [LARGE SCALE GENOMIC DNA]</scope>
    <source>
        <strain evidence="13">DSM 16632</strain>
    </source>
</reference>
<accession>A0A126QYY0</accession>
<comment type="similarity">
    <text evidence="1 7">Belongs to the eukaryotic ribosomal protein eS4 family.</text>
</comment>
<keyword evidence="3 7" id="KW-0694">RNA-binding</keyword>
<keyword evidence="12" id="KW-1185">Reference proteome</keyword>
<dbReference type="GO" id="GO:0022627">
    <property type="term" value="C:cytosolic small ribosomal subunit"/>
    <property type="evidence" value="ECO:0007669"/>
    <property type="project" value="TreeGrafter"/>
</dbReference>
<dbReference type="GO" id="GO:0006412">
    <property type="term" value="P:translation"/>
    <property type="evidence" value="ECO:0007669"/>
    <property type="project" value="UniProtKB-UniRule"/>
</dbReference>
<dbReference type="Gene3D" id="2.30.30.30">
    <property type="match status" value="1"/>
</dbReference>
<dbReference type="InterPro" id="IPR014722">
    <property type="entry name" value="Rib_uL2_dom2"/>
</dbReference>
<dbReference type="NCBIfam" id="NF003312">
    <property type="entry name" value="PRK04313.1"/>
    <property type="match status" value="1"/>
</dbReference>
<dbReference type="SUPFAM" id="SSF55174">
    <property type="entry name" value="Alpha-L RNA-binding motif"/>
    <property type="match status" value="1"/>
</dbReference>